<accession>A0A3B0Y1N6</accession>
<evidence type="ECO:0008006" key="2">
    <source>
        <dbReference type="Google" id="ProtNLM"/>
    </source>
</evidence>
<dbReference type="EMBL" id="UOFI01000151">
    <property type="protein sequence ID" value="VAW69322.1"/>
    <property type="molecule type" value="Genomic_DNA"/>
</dbReference>
<dbReference type="PROSITE" id="PS51257">
    <property type="entry name" value="PROKAR_LIPOPROTEIN"/>
    <property type="match status" value="1"/>
</dbReference>
<organism evidence="1">
    <name type="scientific">hydrothermal vent metagenome</name>
    <dbReference type="NCBI Taxonomy" id="652676"/>
    <lineage>
        <taxon>unclassified sequences</taxon>
        <taxon>metagenomes</taxon>
        <taxon>ecological metagenomes</taxon>
    </lineage>
</organism>
<proteinExistence type="predicted"/>
<name>A0A3B0Y1N6_9ZZZZ</name>
<dbReference type="AlphaFoldDB" id="A0A3B0Y1N6"/>
<sequence>MNFKHLYSLFIFTLLFILTACSDKENETALANAFTTADLDITAISFPAATTEDVISTSSIVNYTLEGLKSNGVDTISIAAKASWSLSDGALSTIDQNGALSSAGTRENITITATVGSLIATQSITVSAAKFDQVVQLSDTAVTINMCQAKPINPLGRYINDDGSPDEIRPVDNNIINTITWIILQQEDRAASQRAFIKTENNITHLQAFETGGVIIQAQAPSVYNNGAIVTSIDFNQQLDNNLRTVKLCPADTTNIIACTLSDKNIPENGVASVIAVADYDNTADGTVFYQNISAYSKWGIDNNINASLAFSTDRQQLDITGNTANTTANISAACGNIEQTVTDAQIKDGVILASPVTCANGNAGCKVITEAMTIIDNPITSLSITANNVTLQDNSSFAFNTKPGVITFNVTANYLNNNSQDVTSSASTRYTNNSTTIISARTLPGEYNVLQSGNAEVIIDFQNQTFTAKLSIPN</sequence>
<evidence type="ECO:0000313" key="1">
    <source>
        <dbReference type="EMBL" id="VAW69322.1"/>
    </source>
</evidence>
<protein>
    <recommendedName>
        <fullName evidence="2">BIG2 domain-containing protein</fullName>
    </recommendedName>
</protein>
<gene>
    <name evidence="1" type="ORF">MNBD_GAMMA09-1651</name>
</gene>
<reference evidence="1" key="1">
    <citation type="submission" date="2018-06" db="EMBL/GenBank/DDBJ databases">
        <authorList>
            <person name="Zhirakovskaya E."/>
        </authorList>
    </citation>
    <scope>NUCLEOTIDE SEQUENCE</scope>
</reference>